<dbReference type="Proteomes" id="UP000663193">
    <property type="component" value="Chromosome 6"/>
</dbReference>
<dbReference type="VEuPathDB" id="FungiDB:JI435_013150"/>
<reference evidence="4" key="1">
    <citation type="journal article" date="2021" name="BMC Genomics">
        <title>Chromosome-level genome assembly and manually-curated proteome of model necrotroph Parastagonospora nodorum Sn15 reveals a genome-wide trove of candidate effector homologs, and redundancy of virulence-related functions within an accessory chromosome.</title>
        <authorList>
            <person name="Bertazzoni S."/>
            <person name="Jones D.A.B."/>
            <person name="Phan H.T."/>
            <person name="Tan K.-C."/>
            <person name="Hane J.K."/>
        </authorList>
    </citation>
    <scope>NUCLEOTIDE SEQUENCE [LARGE SCALE GENOMIC DNA]</scope>
    <source>
        <strain evidence="4">SN15 / ATCC MYA-4574 / FGSC 10173)</strain>
    </source>
</reference>
<sequence length="591" mass="64975">MEFPRGDGATARPRSSSLGSKPANKNARPWARPNSNASAQGPKPANKNANPEAQQSSNASASNGTTSTSSELVVEDPGSSATNATTTAHPGPRAGDQVTDELDYDIEKIMFPNTAICLVEYRKSLWEYSVDSGFVVFDRSRAIREYGPQYADGMRTLVQPQPPTRGLEATTVEYNDAIKVDAELLCEHIAYWCILHDTKPKLGDFTDDQAAGETGMVTLSPKGTMQLLKRQAKTTSILEGRDKARRIQLVKTVLANKKAGADTKHFLEKELVKHNAEREDLAAASSDIAAARLELQQEQARVDALSSTAHFCGIEQVLSKVSTAINELRNAVERQDESATTAVTESIADCGDKLMAELTTIQTNSKVLTETVSEYTEKLVSLDAAEKMAEETAKAALEREVHMLNEKDDNLNKAYDEGLVQANSADTAAIIDRLVDEKVKNRKKEMEANAFAVAQKTFVDIGNLDPDFILLFAHELLLRVKGRRLANYHRDMVQSKMAGTEPDETIKAMACRVASWIGAKNGEKMHQPNSVWYGATQKDAPMSCHPPARPTLVQKTYFSALMDALGWVKENPEEAVINAALVDWPWWVKHR</sequence>
<feature type="coiled-coil region" evidence="1">
    <location>
        <begin position="387"/>
        <end position="414"/>
    </location>
</feature>
<dbReference type="EMBL" id="CP069028">
    <property type="protein sequence ID" value="QRC96394.1"/>
    <property type="molecule type" value="Genomic_DNA"/>
</dbReference>
<accession>A0A7U2F4J4</accession>
<organism evidence="3 4">
    <name type="scientific">Phaeosphaeria nodorum (strain SN15 / ATCC MYA-4574 / FGSC 10173)</name>
    <name type="common">Glume blotch fungus</name>
    <name type="synonym">Parastagonospora nodorum</name>
    <dbReference type="NCBI Taxonomy" id="321614"/>
    <lineage>
        <taxon>Eukaryota</taxon>
        <taxon>Fungi</taxon>
        <taxon>Dikarya</taxon>
        <taxon>Ascomycota</taxon>
        <taxon>Pezizomycotina</taxon>
        <taxon>Dothideomycetes</taxon>
        <taxon>Pleosporomycetidae</taxon>
        <taxon>Pleosporales</taxon>
        <taxon>Pleosporineae</taxon>
        <taxon>Phaeosphaeriaceae</taxon>
        <taxon>Parastagonospora</taxon>
    </lineage>
</organism>
<evidence type="ECO:0000256" key="2">
    <source>
        <dbReference type="SAM" id="MobiDB-lite"/>
    </source>
</evidence>
<gene>
    <name evidence="3" type="ORF">JI435_013150</name>
</gene>
<dbReference type="KEGG" id="pno:SNOG_01315"/>
<proteinExistence type="predicted"/>
<keyword evidence="1" id="KW-0175">Coiled coil</keyword>
<evidence type="ECO:0000313" key="3">
    <source>
        <dbReference type="EMBL" id="QRC96394.1"/>
    </source>
</evidence>
<feature type="compositionally biased region" description="Low complexity" evidence="2">
    <location>
        <begin position="53"/>
        <end position="70"/>
    </location>
</feature>
<keyword evidence="4" id="KW-1185">Reference proteome</keyword>
<feature type="coiled-coil region" evidence="1">
    <location>
        <begin position="264"/>
        <end position="308"/>
    </location>
</feature>
<feature type="compositionally biased region" description="Polar residues" evidence="2">
    <location>
        <begin position="79"/>
        <end position="88"/>
    </location>
</feature>
<feature type="region of interest" description="Disordered" evidence="2">
    <location>
        <begin position="1"/>
        <end position="98"/>
    </location>
</feature>
<evidence type="ECO:0000256" key="1">
    <source>
        <dbReference type="SAM" id="Coils"/>
    </source>
</evidence>
<protein>
    <submittedName>
        <fullName evidence="3">Uncharacterized protein</fullName>
    </submittedName>
</protein>
<evidence type="ECO:0000313" key="4">
    <source>
        <dbReference type="Proteomes" id="UP000663193"/>
    </source>
</evidence>
<dbReference type="AlphaFoldDB" id="A0A7U2F4J4"/>
<name>A0A7U2F4J4_PHANO</name>
<dbReference type="RefSeq" id="XP_001791959.1">
    <property type="nucleotide sequence ID" value="XM_001791907.1"/>
</dbReference>